<evidence type="ECO:0000313" key="1">
    <source>
        <dbReference type="EnsemblMetazoa" id="Aqu2.1.25688_001"/>
    </source>
</evidence>
<accession>A0A1X7UDY8</accession>
<proteinExistence type="predicted"/>
<dbReference type="OrthoDB" id="6063169at2759"/>
<dbReference type="EnsemblMetazoa" id="Aqu2.1.25688_001">
    <property type="protein sequence ID" value="Aqu2.1.25688_001"/>
    <property type="gene ID" value="Aqu2.1.25688"/>
</dbReference>
<dbReference type="InParanoid" id="A0A1X7UDY8"/>
<name>A0A1X7UDY8_AMPQE</name>
<organism evidence="1">
    <name type="scientific">Amphimedon queenslandica</name>
    <name type="common">Sponge</name>
    <dbReference type="NCBI Taxonomy" id="400682"/>
    <lineage>
        <taxon>Eukaryota</taxon>
        <taxon>Metazoa</taxon>
        <taxon>Porifera</taxon>
        <taxon>Demospongiae</taxon>
        <taxon>Heteroscleromorpha</taxon>
        <taxon>Haplosclerida</taxon>
        <taxon>Niphatidae</taxon>
        <taxon>Amphimedon</taxon>
    </lineage>
</organism>
<dbReference type="AlphaFoldDB" id="A0A1X7UDY8"/>
<sequence>MIIYKLLCCESVTEFGESKINEYVQKPIDVPSPCALTHSERKYPSFTKSLKDIPPTSRVPDIGSLLACVCFIYSYQNKLIPEDYVTPILQAFFYCSLEKLPPRISAESARPGPTGGTMSSHLMITFTHAQWFLSLLGIHQELPLPSSMFQPYVYIPLHGTAFKLKQKNFMVMMHTSFSK</sequence>
<protein>
    <submittedName>
        <fullName evidence="1">Uncharacterized protein</fullName>
    </submittedName>
</protein>
<reference evidence="1" key="1">
    <citation type="submission" date="2017-05" db="UniProtKB">
        <authorList>
            <consortium name="EnsemblMetazoa"/>
        </authorList>
    </citation>
    <scope>IDENTIFICATION</scope>
</reference>